<evidence type="ECO:0000259" key="5">
    <source>
        <dbReference type="PROSITE" id="PS51898"/>
    </source>
</evidence>
<dbReference type="GO" id="GO:0003677">
    <property type="term" value="F:DNA binding"/>
    <property type="evidence" value="ECO:0007669"/>
    <property type="project" value="UniProtKB-KW"/>
</dbReference>
<dbReference type="Gene3D" id="1.10.150.130">
    <property type="match status" value="1"/>
</dbReference>
<dbReference type="InterPro" id="IPR002104">
    <property type="entry name" value="Integrase_catalytic"/>
</dbReference>
<comment type="caution">
    <text evidence="6">The sequence shown here is derived from an EMBL/GenBank/DDBJ whole genome shotgun (WGS) entry which is preliminary data.</text>
</comment>
<organism evidence="6 7">
    <name type="scientific">Natronorubrum halalkaliphilum</name>
    <dbReference type="NCBI Taxonomy" id="2691917"/>
    <lineage>
        <taxon>Archaea</taxon>
        <taxon>Methanobacteriati</taxon>
        <taxon>Methanobacteriota</taxon>
        <taxon>Stenosarchaea group</taxon>
        <taxon>Halobacteria</taxon>
        <taxon>Halobacteriales</taxon>
        <taxon>Natrialbaceae</taxon>
        <taxon>Natronorubrum</taxon>
    </lineage>
</organism>
<keyword evidence="1" id="KW-0229">DNA integration</keyword>
<dbReference type="InterPro" id="IPR011010">
    <property type="entry name" value="DNA_brk_join_enz"/>
</dbReference>
<feature type="region of interest" description="Disordered" evidence="4">
    <location>
        <begin position="347"/>
        <end position="388"/>
    </location>
</feature>
<dbReference type="InterPro" id="IPR025269">
    <property type="entry name" value="SAM-like_dom"/>
</dbReference>
<dbReference type="PROSITE" id="PS51898">
    <property type="entry name" value="TYR_RECOMBINASE"/>
    <property type="match status" value="1"/>
</dbReference>
<dbReference type="OrthoDB" id="194919at2157"/>
<name>A0A6B0VSU1_9EURY</name>
<gene>
    <name evidence="6" type="ORF">GS429_17640</name>
</gene>
<dbReference type="InterPro" id="IPR050090">
    <property type="entry name" value="Tyrosine_recombinase_XerCD"/>
</dbReference>
<feature type="compositionally biased region" description="Polar residues" evidence="4">
    <location>
        <begin position="360"/>
        <end position="374"/>
    </location>
</feature>
<accession>A0A6B0VSU1</accession>
<dbReference type="Gene3D" id="1.10.443.10">
    <property type="entry name" value="Intergrase catalytic core"/>
    <property type="match status" value="1"/>
</dbReference>
<evidence type="ECO:0000313" key="7">
    <source>
        <dbReference type="Proteomes" id="UP000434101"/>
    </source>
</evidence>
<protein>
    <submittedName>
        <fullName evidence="6">Integrase</fullName>
    </submittedName>
</protein>
<dbReference type="GO" id="GO:0015074">
    <property type="term" value="P:DNA integration"/>
    <property type="evidence" value="ECO:0007669"/>
    <property type="project" value="UniProtKB-KW"/>
</dbReference>
<dbReference type="InterPro" id="IPR010998">
    <property type="entry name" value="Integrase_recombinase_N"/>
</dbReference>
<dbReference type="PANTHER" id="PTHR30349:SF41">
    <property type="entry name" value="INTEGRASE_RECOMBINASE PROTEIN MJ0367-RELATED"/>
    <property type="match status" value="1"/>
</dbReference>
<dbReference type="InterPro" id="IPR013762">
    <property type="entry name" value="Integrase-like_cat_sf"/>
</dbReference>
<dbReference type="CDD" id="cd00397">
    <property type="entry name" value="DNA_BRE_C"/>
    <property type="match status" value="1"/>
</dbReference>
<proteinExistence type="predicted"/>
<reference evidence="6 7" key="1">
    <citation type="submission" date="2020-01" db="EMBL/GenBank/DDBJ databases">
        <title>Natronorubrum sp. JWXQ-INN 674 isolated from Inner Mongolia Autonomous Region of China.</title>
        <authorList>
            <person name="Xue Q."/>
        </authorList>
    </citation>
    <scope>NUCLEOTIDE SEQUENCE [LARGE SCALE GENOMIC DNA]</scope>
    <source>
        <strain evidence="6 7">JWXQ-INN-674</strain>
    </source>
</reference>
<dbReference type="PANTHER" id="PTHR30349">
    <property type="entry name" value="PHAGE INTEGRASE-RELATED"/>
    <property type="match status" value="1"/>
</dbReference>
<dbReference type="SUPFAM" id="SSF56349">
    <property type="entry name" value="DNA breaking-rejoining enzymes"/>
    <property type="match status" value="1"/>
</dbReference>
<dbReference type="GO" id="GO:0006310">
    <property type="term" value="P:DNA recombination"/>
    <property type="evidence" value="ECO:0007669"/>
    <property type="project" value="UniProtKB-KW"/>
</dbReference>
<dbReference type="AlphaFoldDB" id="A0A6B0VSU1"/>
<dbReference type="Proteomes" id="UP000434101">
    <property type="component" value="Unassembled WGS sequence"/>
</dbReference>
<dbReference type="Pfam" id="PF13102">
    <property type="entry name" value="Phage_int_SAM_5"/>
    <property type="match status" value="1"/>
</dbReference>
<dbReference type="EMBL" id="WUYX01000064">
    <property type="protein sequence ID" value="MXV63852.1"/>
    <property type="molecule type" value="Genomic_DNA"/>
</dbReference>
<evidence type="ECO:0000256" key="1">
    <source>
        <dbReference type="ARBA" id="ARBA00022908"/>
    </source>
</evidence>
<sequence>MDSETPAVDDAPSSPQTVRTVKDDRYLETVSGRSKTVIDSALEEWIDQFELESFDEVDEAHCRDYGLYLKRKTERDDVQFAASTAHTYYAYVRAFLSFAVRDGYLDTNPAKTNDADEFLPSITADPDRQFWTPVERKLALRFCRERVDSALTPPKAPPSITLERYRDRAIVAVLGLTGVRGAEVFSVSGDDRRDGLTWTDVDVEGNTLTVLGKVQAATKDPYQQAQLPPRAASVLETYKRILDPPTDDWPVFPTNHYPSKRAALEAEFGGGRLETMLQRASIDDLLREHEVTPPALSTNGARTILKRLSSDLTAAYDRLEYDPDENEYLKPHGGRRGLGHELYEKGHSEVAQKSLRHSSMDVTNESYQNIQARETAQKVDEVLEDDSS</sequence>
<feature type="region of interest" description="Disordered" evidence="4">
    <location>
        <begin position="1"/>
        <end position="23"/>
    </location>
</feature>
<evidence type="ECO:0000256" key="3">
    <source>
        <dbReference type="ARBA" id="ARBA00023172"/>
    </source>
</evidence>
<keyword evidence="3" id="KW-0233">DNA recombination</keyword>
<evidence type="ECO:0000313" key="6">
    <source>
        <dbReference type="EMBL" id="MXV63852.1"/>
    </source>
</evidence>
<evidence type="ECO:0000256" key="4">
    <source>
        <dbReference type="SAM" id="MobiDB-lite"/>
    </source>
</evidence>
<keyword evidence="2" id="KW-0238">DNA-binding</keyword>
<feature type="domain" description="Tyr recombinase" evidence="5">
    <location>
        <begin position="137"/>
        <end position="380"/>
    </location>
</feature>
<evidence type="ECO:0000256" key="2">
    <source>
        <dbReference type="ARBA" id="ARBA00023125"/>
    </source>
</evidence>
<keyword evidence="7" id="KW-1185">Reference proteome</keyword>
<dbReference type="RefSeq" id="WP_160066662.1">
    <property type="nucleotide sequence ID" value="NZ_WUYX01000064.1"/>
</dbReference>